<dbReference type="Proteomes" id="UP000029223">
    <property type="component" value="Unassembled WGS sequence"/>
</dbReference>
<reference evidence="2" key="1">
    <citation type="submission" date="2014-09" db="EMBL/GenBank/DDBJ databases">
        <title>Vibrio variabilis JCM 19239. (C206) whole genome shotgun sequence.</title>
        <authorList>
            <person name="Sawabe T."/>
            <person name="Meirelles P."/>
            <person name="Nakanishi M."/>
            <person name="Sayaka M."/>
            <person name="Hattori M."/>
            <person name="Ohkuma M."/>
        </authorList>
    </citation>
    <scope>NUCLEOTIDE SEQUENCE [LARGE SCALE GENOMIC DNA]</scope>
    <source>
        <strain evidence="2">JCM 19239</strain>
    </source>
</reference>
<organism evidence="1 2">
    <name type="scientific">Vibrio variabilis</name>
    <dbReference type="NCBI Taxonomy" id="990271"/>
    <lineage>
        <taxon>Bacteria</taxon>
        <taxon>Pseudomonadati</taxon>
        <taxon>Pseudomonadota</taxon>
        <taxon>Gammaproteobacteria</taxon>
        <taxon>Vibrionales</taxon>
        <taxon>Vibrionaceae</taxon>
        <taxon>Vibrio</taxon>
    </lineage>
</organism>
<comment type="caution">
    <text evidence="1">The sequence shown here is derived from an EMBL/GenBank/DDBJ whole genome shotgun (WGS) entry which is preliminary data.</text>
</comment>
<protein>
    <submittedName>
        <fullName evidence="1">Uncharacterized protein</fullName>
    </submittedName>
</protein>
<keyword evidence="2" id="KW-1185">Reference proteome</keyword>
<name>A0ABQ0JL12_9VIBR</name>
<dbReference type="EMBL" id="BBMS01000064">
    <property type="protein sequence ID" value="GAL29453.1"/>
    <property type="molecule type" value="Genomic_DNA"/>
</dbReference>
<evidence type="ECO:0000313" key="2">
    <source>
        <dbReference type="Proteomes" id="UP000029223"/>
    </source>
</evidence>
<accession>A0ABQ0JL12</accession>
<proteinExistence type="predicted"/>
<sequence length="41" mass="4567">MLNSVAGSSSCRRCEHCNQSEDDTVLSLYLLELEKIGNFTC</sequence>
<evidence type="ECO:0000313" key="1">
    <source>
        <dbReference type="EMBL" id="GAL29453.1"/>
    </source>
</evidence>
<gene>
    <name evidence="1" type="ORF">JCM19239_1833</name>
</gene>